<keyword evidence="2" id="KW-0456">Lyase</keyword>
<dbReference type="Pfam" id="PF01969">
    <property type="entry name" value="Ni_insertion"/>
    <property type="match status" value="2"/>
</dbReference>
<keyword evidence="5" id="KW-1185">Reference proteome</keyword>
<protein>
    <recommendedName>
        <fullName evidence="2">Pyridinium-3,5-bisthiocarboxylic acid mononucleotide nickel insertion protein</fullName>
        <shortName evidence="2">P2TMN nickel insertion protein</shortName>
        <ecNumber evidence="2">4.99.1.12</ecNumber>
    </recommendedName>
    <alternativeName>
        <fullName evidence="2">Nickel-pincer cofactor biosynthesis protein LarC</fullName>
    </alternativeName>
</protein>
<dbReference type="GO" id="GO:0016829">
    <property type="term" value="F:lyase activity"/>
    <property type="evidence" value="ECO:0007669"/>
    <property type="project" value="UniProtKB-UniRule"/>
</dbReference>
<name>A0A3R8RAF2_9FIRM</name>
<dbReference type="NCBIfam" id="TIGR00299">
    <property type="entry name" value="nickel pincer cofactor biosynthesis protein LarC"/>
    <property type="match status" value="1"/>
</dbReference>
<dbReference type="InterPro" id="IPR002822">
    <property type="entry name" value="Ni_insertion"/>
</dbReference>
<dbReference type="RefSeq" id="WP_125128551.1">
    <property type="nucleotide sequence ID" value="NZ_RHJS01000002.1"/>
</dbReference>
<proteinExistence type="inferred from homology"/>
<dbReference type="HAMAP" id="MF_01074">
    <property type="entry name" value="LarC"/>
    <property type="match status" value="1"/>
</dbReference>
<dbReference type="AlphaFoldDB" id="A0A3R8RAF2"/>
<comment type="similarity">
    <text evidence="2">Belongs to the LarC family.</text>
</comment>
<comment type="catalytic activity">
    <reaction evidence="2">
        <text>Ni(II)-pyridinium-3,5-bisthiocarboxylate mononucleotide = pyridinium-3,5-bisthiocarboxylate mononucleotide + Ni(2+)</text>
        <dbReference type="Rhea" id="RHEA:54784"/>
        <dbReference type="ChEBI" id="CHEBI:49786"/>
        <dbReference type="ChEBI" id="CHEBI:137372"/>
        <dbReference type="ChEBI" id="CHEBI:137373"/>
        <dbReference type="EC" id="4.99.1.12"/>
    </reaction>
</comment>
<dbReference type="Gene3D" id="3.30.70.1380">
    <property type="entry name" value="Transcriptional regulatory protein pf0864 domain like"/>
    <property type="match status" value="1"/>
</dbReference>
<comment type="caution">
    <text evidence="4">The sequence shown here is derived from an EMBL/GenBank/DDBJ whole genome shotgun (WGS) entry which is preliminary data.</text>
</comment>
<comment type="function">
    <text evidence="2">Involved in the biosynthesis of a nickel-pincer cofactor ((SCS)Ni(II) pincer complex). Binds Ni(2+), and functions in nickel delivery to pyridinium-3,5-bisthiocarboxylic acid mononucleotide (P2TMN), to form the mature cofactor. Is thus probably required for the activation of nickel-pincer cofactor-dependent enzymes.</text>
</comment>
<feature type="compositionally biased region" description="Basic and acidic residues" evidence="3">
    <location>
        <begin position="84"/>
        <end position="181"/>
    </location>
</feature>
<gene>
    <name evidence="2 4" type="primary">larC</name>
    <name evidence="4" type="ORF">EBB54_19210</name>
</gene>
<dbReference type="Proteomes" id="UP000274920">
    <property type="component" value="Unassembled WGS sequence"/>
</dbReference>
<sequence>MGNILYLECSSGISGDMAVAALLDLGADQEVLKKAVASLPVEGCSIEISRVKKSGLDACDFLVHLDEAHENHDHDMEYLHGTEEQCRSHAHSHDHGEGHHTHAHGEHMHTHEGDSHGHSHEAGAHTHSAAEIHGHSHTHEDTGNHEHFHENGHVHSHTHGDAEKHEHFHGNTHSHTHDSAGAHHTHRGLQEVLAIISQAELSGRAKETAVRIFTILAEAEAKAHGVPLEQVHFHEVGAVDSIVDIVAAAVCLDDLDITETVIPRICEGRGFVRCQHGVIPVPVPAVVNIAQANQLPLHLTETEGELVTPTGAAIAAAIRTKEQLPESFVIKKTGIGAGKRTYDRPSLLRAMLIGTKEQPAVKHDCVCRLETNIDDCTGETLGYVMERLFEAGARDVNYTPVYMKKNRPAYQLNVICSQESVPELESIIFRETTTIGIRKMEMERAVLERSPETVQTSLGEAEVKVCTLPSGEKRCYPEYAAAERLAAKNGISYQEAFEQIKREAQEKFQ</sequence>
<dbReference type="EC" id="4.99.1.12" evidence="2"/>
<evidence type="ECO:0000313" key="4">
    <source>
        <dbReference type="EMBL" id="RRK35440.1"/>
    </source>
</evidence>
<dbReference type="GO" id="GO:0016151">
    <property type="term" value="F:nickel cation binding"/>
    <property type="evidence" value="ECO:0007669"/>
    <property type="project" value="UniProtKB-UniRule"/>
</dbReference>
<evidence type="ECO:0000256" key="3">
    <source>
        <dbReference type="SAM" id="MobiDB-lite"/>
    </source>
</evidence>
<keyword evidence="1 2" id="KW-0533">Nickel</keyword>
<evidence type="ECO:0000256" key="1">
    <source>
        <dbReference type="ARBA" id="ARBA00022596"/>
    </source>
</evidence>
<reference evidence="4" key="1">
    <citation type="submission" date="2018-10" db="EMBL/GenBank/DDBJ databases">
        <title>Schaedlerella arabinophila gen. nov. sp. nov., isolated from the mouse intestinal tract and comparative analysis with the genome of the closely related altered Schaedler flora strain ASF502.</title>
        <authorList>
            <person name="Miyake S."/>
            <person name="Soh M."/>
            <person name="Seedorf H."/>
        </authorList>
    </citation>
    <scope>NUCLEOTIDE SEQUENCE [LARGE SCALE GENOMIC DNA]</scope>
    <source>
        <strain evidence="4">DSM 106076</strain>
    </source>
</reference>
<organism evidence="4 5">
    <name type="scientific">Schaedlerella arabinosiphila</name>
    <dbReference type="NCBI Taxonomy" id="2044587"/>
    <lineage>
        <taxon>Bacteria</taxon>
        <taxon>Bacillati</taxon>
        <taxon>Bacillota</taxon>
        <taxon>Clostridia</taxon>
        <taxon>Lachnospirales</taxon>
        <taxon>Lachnospiraceae</taxon>
        <taxon>Schaedlerella</taxon>
    </lineage>
</organism>
<feature type="region of interest" description="Disordered" evidence="3">
    <location>
        <begin position="84"/>
        <end position="185"/>
    </location>
</feature>
<dbReference type="EMBL" id="RHJS01000002">
    <property type="protein sequence ID" value="RRK35440.1"/>
    <property type="molecule type" value="Genomic_DNA"/>
</dbReference>
<dbReference type="PANTHER" id="PTHR36566">
    <property type="entry name" value="NICKEL INSERTION PROTEIN-RELATED"/>
    <property type="match status" value="1"/>
</dbReference>
<accession>A0A3R8RAF2</accession>
<dbReference type="GO" id="GO:0051604">
    <property type="term" value="P:protein maturation"/>
    <property type="evidence" value="ECO:0007669"/>
    <property type="project" value="UniProtKB-UniRule"/>
</dbReference>
<evidence type="ECO:0000256" key="2">
    <source>
        <dbReference type="HAMAP-Rule" id="MF_01074"/>
    </source>
</evidence>
<dbReference type="PANTHER" id="PTHR36566:SF1">
    <property type="entry name" value="PYRIDINIUM-3,5-BISTHIOCARBOXYLIC ACID MONONUCLEOTIDE NICKEL INSERTION PROTEIN"/>
    <property type="match status" value="1"/>
</dbReference>
<evidence type="ECO:0000313" key="5">
    <source>
        <dbReference type="Proteomes" id="UP000274920"/>
    </source>
</evidence>